<evidence type="ECO:0000256" key="5">
    <source>
        <dbReference type="ARBA" id="ARBA00022989"/>
    </source>
</evidence>
<gene>
    <name evidence="9" type="ORF">MYAM1_001880</name>
</gene>
<dbReference type="EMBL" id="CP119944">
    <property type="protein sequence ID" value="WFC99139.1"/>
    <property type="molecule type" value="Genomic_DNA"/>
</dbReference>
<dbReference type="InterPro" id="IPR007599">
    <property type="entry name" value="DER1"/>
</dbReference>
<dbReference type="GO" id="GO:0005789">
    <property type="term" value="C:endoplasmic reticulum membrane"/>
    <property type="evidence" value="ECO:0007669"/>
    <property type="project" value="UniProtKB-SubCell"/>
</dbReference>
<evidence type="ECO:0000313" key="10">
    <source>
        <dbReference type="Proteomes" id="UP001219567"/>
    </source>
</evidence>
<evidence type="ECO:0000256" key="3">
    <source>
        <dbReference type="ARBA" id="ARBA00022692"/>
    </source>
</evidence>
<feature type="compositionally biased region" description="Basic and acidic residues" evidence="8">
    <location>
        <begin position="251"/>
        <end position="270"/>
    </location>
</feature>
<dbReference type="PANTHER" id="PTHR11009">
    <property type="entry name" value="DER1-LIKE PROTEIN, DERLIN"/>
    <property type="match status" value="1"/>
</dbReference>
<dbReference type="GO" id="GO:0006950">
    <property type="term" value="P:response to stress"/>
    <property type="evidence" value="ECO:0007669"/>
    <property type="project" value="UniProtKB-ARBA"/>
</dbReference>
<feature type="region of interest" description="Disordered" evidence="8">
    <location>
        <begin position="213"/>
        <end position="270"/>
    </location>
</feature>
<dbReference type="InterPro" id="IPR035952">
    <property type="entry name" value="Rhomboid-like_sf"/>
</dbReference>
<evidence type="ECO:0000256" key="1">
    <source>
        <dbReference type="ARBA" id="ARBA00004477"/>
    </source>
</evidence>
<dbReference type="SUPFAM" id="SSF144091">
    <property type="entry name" value="Rhomboid-like"/>
    <property type="match status" value="1"/>
</dbReference>
<dbReference type="Proteomes" id="UP001219567">
    <property type="component" value="Chromosome 2"/>
</dbReference>
<protein>
    <recommendedName>
        <fullName evidence="7">Derlin</fullName>
    </recommendedName>
</protein>
<name>A0AAJ5YRK2_9BASI</name>
<proteinExistence type="inferred from homology"/>
<keyword evidence="5 7" id="KW-1133">Transmembrane helix</keyword>
<feature type="transmembrane region" description="Helical" evidence="7">
    <location>
        <begin position="82"/>
        <end position="105"/>
    </location>
</feature>
<feature type="transmembrane region" description="Helical" evidence="7">
    <location>
        <begin position="125"/>
        <end position="156"/>
    </location>
</feature>
<sequence>MEFIQSLPPVTRALLLGEGLVTGSCLLRAASPYQYVLLWPLIFQKGQIWRMLTSFLYAGEGLALIFNTMFLFRTSTELEKSLIGNSADYTWALVIIASLIMYIWAAQMPDAQVSMMGMLALPAKYLPYANLAIDLIIGGPSLMMEAATGLASAFLWNYVRRARMPPGTSLRPSASLDGFLVKYIQPCLSTPAILRTWMHGNAHTRQTAYGTAFTPRTSTDTASSSWSWFARRSGQTPSSSGNTRRGASGVPDRDALRAAAEARLRRPRTE</sequence>
<accession>A0AAJ5YRK2</accession>
<evidence type="ECO:0000256" key="6">
    <source>
        <dbReference type="ARBA" id="ARBA00023136"/>
    </source>
</evidence>
<keyword evidence="10" id="KW-1185">Reference proteome</keyword>
<comment type="subcellular location">
    <subcellularLocation>
        <location evidence="1 7">Endoplasmic reticulum membrane</location>
        <topology evidence="1 7">Multi-pass membrane protein</topology>
    </subcellularLocation>
</comment>
<organism evidence="9 10">
    <name type="scientific">Malassezia yamatoensis</name>
    <dbReference type="NCBI Taxonomy" id="253288"/>
    <lineage>
        <taxon>Eukaryota</taxon>
        <taxon>Fungi</taxon>
        <taxon>Dikarya</taxon>
        <taxon>Basidiomycota</taxon>
        <taxon>Ustilaginomycotina</taxon>
        <taxon>Malasseziomycetes</taxon>
        <taxon>Malasseziales</taxon>
        <taxon>Malasseziaceae</taxon>
        <taxon>Malassezia</taxon>
    </lineage>
</organism>
<comment type="function">
    <text evidence="7">May be involved in the degradation of misfolded endoplasmic reticulum (ER) luminal proteins.</text>
</comment>
<feature type="compositionally biased region" description="Low complexity" evidence="8">
    <location>
        <begin position="217"/>
        <end position="233"/>
    </location>
</feature>
<feature type="transmembrane region" description="Helical" evidence="7">
    <location>
        <begin position="48"/>
        <end position="70"/>
    </location>
</feature>
<comment type="similarity">
    <text evidence="2 7">Belongs to the derlin family.</text>
</comment>
<dbReference type="AlphaFoldDB" id="A0AAJ5YRK2"/>
<dbReference type="Gene3D" id="1.20.1540.10">
    <property type="entry name" value="Rhomboid-like"/>
    <property type="match status" value="1"/>
</dbReference>
<evidence type="ECO:0000256" key="8">
    <source>
        <dbReference type="SAM" id="MobiDB-lite"/>
    </source>
</evidence>
<dbReference type="Pfam" id="PF04511">
    <property type="entry name" value="DER1"/>
    <property type="match status" value="1"/>
</dbReference>
<evidence type="ECO:0000313" key="9">
    <source>
        <dbReference type="EMBL" id="WFC99139.1"/>
    </source>
</evidence>
<reference evidence="9 10" key="1">
    <citation type="submission" date="2023-03" db="EMBL/GenBank/DDBJ databases">
        <title>Mating type loci evolution in Malassezia.</title>
        <authorList>
            <person name="Coelho M.A."/>
        </authorList>
    </citation>
    <scope>NUCLEOTIDE SEQUENCE [LARGE SCALE GENOMIC DNA]</scope>
    <source>
        <strain evidence="9 10">CBS 9725</strain>
    </source>
</reference>
<evidence type="ECO:0000256" key="2">
    <source>
        <dbReference type="ARBA" id="ARBA00008917"/>
    </source>
</evidence>
<comment type="caution">
    <text evidence="7">Lacks conserved residue(s) required for the propagation of feature annotation.</text>
</comment>
<evidence type="ECO:0000256" key="4">
    <source>
        <dbReference type="ARBA" id="ARBA00022824"/>
    </source>
</evidence>
<keyword evidence="6 7" id="KW-0472">Membrane</keyword>
<feature type="compositionally biased region" description="Polar residues" evidence="8">
    <location>
        <begin position="234"/>
        <end position="245"/>
    </location>
</feature>
<keyword evidence="4 7" id="KW-0256">Endoplasmic reticulum</keyword>
<evidence type="ECO:0000256" key="7">
    <source>
        <dbReference type="RuleBase" id="RU363059"/>
    </source>
</evidence>
<keyword evidence="3 7" id="KW-0812">Transmembrane</keyword>